<evidence type="ECO:0000256" key="10">
    <source>
        <dbReference type="ARBA" id="ARBA00022679"/>
    </source>
</evidence>
<keyword evidence="17" id="KW-1208">Phospholipid metabolism</keyword>
<keyword evidence="10 18" id="KW-0808">Transferase</keyword>
<dbReference type="GO" id="GO:0005886">
    <property type="term" value="C:plasma membrane"/>
    <property type="evidence" value="ECO:0007669"/>
    <property type="project" value="UniProtKB-SubCell"/>
</dbReference>
<dbReference type="RefSeq" id="WP_100677596.1">
    <property type="nucleotide sequence ID" value="NZ_NIPO01000001.1"/>
</dbReference>
<comment type="pathway">
    <text evidence="3 18">Phospholipid metabolism; CDP-diacylglycerol biosynthesis; CDP-diacylglycerol from sn-glycerol 3-phosphate: step 3/3.</text>
</comment>
<dbReference type="OrthoDB" id="9799199at2"/>
<evidence type="ECO:0000256" key="5">
    <source>
        <dbReference type="ARBA" id="ARBA00010185"/>
    </source>
</evidence>
<evidence type="ECO:0000256" key="16">
    <source>
        <dbReference type="ARBA" id="ARBA00023209"/>
    </source>
</evidence>
<dbReference type="PANTHER" id="PTHR46382:SF1">
    <property type="entry name" value="PHOSPHATIDATE CYTIDYLYLTRANSFERASE"/>
    <property type="match status" value="1"/>
</dbReference>
<dbReference type="PANTHER" id="PTHR46382">
    <property type="entry name" value="PHOSPHATIDATE CYTIDYLYLTRANSFERASE"/>
    <property type="match status" value="1"/>
</dbReference>
<accession>A0A2M9R5A5</accession>
<evidence type="ECO:0000256" key="4">
    <source>
        <dbReference type="ARBA" id="ARBA00005189"/>
    </source>
</evidence>
<feature type="transmembrane region" description="Helical" evidence="19">
    <location>
        <begin position="74"/>
        <end position="94"/>
    </location>
</feature>
<evidence type="ECO:0000256" key="12">
    <source>
        <dbReference type="ARBA" id="ARBA00022695"/>
    </source>
</evidence>
<evidence type="ECO:0000256" key="18">
    <source>
        <dbReference type="RuleBase" id="RU003938"/>
    </source>
</evidence>
<feature type="transmembrane region" description="Helical" evidence="19">
    <location>
        <begin position="245"/>
        <end position="264"/>
    </location>
</feature>
<dbReference type="UniPathway" id="UPA00557">
    <property type="reaction ID" value="UER00614"/>
</dbReference>
<feature type="transmembrane region" description="Helical" evidence="19">
    <location>
        <begin position="171"/>
        <end position="190"/>
    </location>
</feature>
<dbReference type="GO" id="GO:0004605">
    <property type="term" value="F:phosphatidate cytidylyltransferase activity"/>
    <property type="evidence" value="ECO:0007669"/>
    <property type="project" value="UniProtKB-EC"/>
</dbReference>
<sequence>MNESVVRSLSGIVYIALIVFAALLGRESYQLFFVLLLFVTVNEFSGLVDISKVPAFLYTGLLVTSAYLLNHSNLLHYIILLSVPFLIYLAYLLFRNKAFNINGWLTLTGYILLPFIAITQYPFVSNDYNPYMVLAVFILIWTNDTFAYIFGKSFGKHKLYEKVSPKKTIEGFLGGLLFCVIAGVIIAQYIDTFAWYQWIIVALIVSIFGTIGDLVESKFKREAGVKDSGNLIPGHGGILDRLDSFIFTLPFLFLFKVILNYVSVS</sequence>
<feature type="transmembrane region" description="Helical" evidence="19">
    <location>
        <begin position="101"/>
        <end position="124"/>
    </location>
</feature>
<evidence type="ECO:0000256" key="2">
    <source>
        <dbReference type="ARBA" id="ARBA00004651"/>
    </source>
</evidence>
<comment type="similarity">
    <text evidence="5 18">Belongs to the CDS family.</text>
</comment>
<keyword evidence="13 19" id="KW-1133">Transmembrane helix</keyword>
<evidence type="ECO:0000256" key="14">
    <source>
        <dbReference type="ARBA" id="ARBA00023098"/>
    </source>
</evidence>
<keyword evidence="15 19" id="KW-0472">Membrane</keyword>
<dbReference type="EC" id="2.7.7.41" evidence="6 18"/>
<dbReference type="InterPro" id="IPR000374">
    <property type="entry name" value="PC_trans"/>
</dbReference>
<keyword evidence="8" id="KW-1003">Cell membrane</keyword>
<reference evidence="20 21" key="1">
    <citation type="submission" date="2017-06" db="EMBL/GenBank/DDBJ databases">
        <title>Description of Avrilella dinanensis gen. nov. sp. nov.</title>
        <authorList>
            <person name="Leyer C."/>
            <person name="Sassi M."/>
            <person name="Minet J."/>
            <person name="Kayal S."/>
            <person name="Cattoir V."/>
        </authorList>
    </citation>
    <scope>NUCLEOTIDE SEQUENCE [LARGE SCALE GENOMIC DNA]</scope>
    <source>
        <strain evidence="20 21">UR159</strain>
    </source>
</reference>
<dbReference type="EMBL" id="NIPO01000001">
    <property type="protein sequence ID" value="PJR04030.1"/>
    <property type="molecule type" value="Genomic_DNA"/>
</dbReference>
<evidence type="ECO:0000256" key="17">
    <source>
        <dbReference type="ARBA" id="ARBA00023264"/>
    </source>
</evidence>
<evidence type="ECO:0000256" key="15">
    <source>
        <dbReference type="ARBA" id="ARBA00023136"/>
    </source>
</evidence>
<evidence type="ECO:0000256" key="11">
    <source>
        <dbReference type="ARBA" id="ARBA00022692"/>
    </source>
</evidence>
<keyword evidence="16" id="KW-0594">Phospholipid biosynthesis</keyword>
<comment type="pathway">
    <text evidence="4">Lipid metabolism.</text>
</comment>
<evidence type="ECO:0000256" key="9">
    <source>
        <dbReference type="ARBA" id="ARBA00022516"/>
    </source>
</evidence>
<evidence type="ECO:0000256" key="13">
    <source>
        <dbReference type="ARBA" id="ARBA00022989"/>
    </source>
</evidence>
<dbReference type="AlphaFoldDB" id="A0A2M9R5A5"/>
<evidence type="ECO:0000256" key="3">
    <source>
        <dbReference type="ARBA" id="ARBA00005119"/>
    </source>
</evidence>
<comment type="catalytic activity">
    <reaction evidence="1 18">
        <text>a 1,2-diacyl-sn-glycero-3-phosphate + CTP + H(+) = a CDP-1,2-diacyl-sn-glycerol + diphosphate</text>
        <dbReference type="Rhea" id="RHEA:16229"/>
        <dbReference type="ChEBI" id="CHEBI:15378"/>
        <dbReference type="ChEBI" id="CHEBI:33019"/>
        <dbReference type="ChEBI" id="CHEBI:37563"/>
        <dbReference type="ChEBI" id="CHEBI:58332"/>
        <dbReference type="ChEBI" id="CHEBI:58608"/>
        <dbReference type="EC" id="2.7.7.41"/>
    </reaction>
</comment>
<dbReference type="PROSITE" id="PS01315">
    <property type="entry name" value="CDS"/>
    <property type="match status" value="1"/>
</dbReference>
<organism evidence="20 21">
    <name type="scientific">Avrilella dinanensis</name>
    <dbReference type="NCBI Taxonomy" id="2008672"/>
    <lineage>
        <taxon>Bacteria</taxon>
        <taxon>Pseudomonadati</taxon>
        <taxon>Bacteroidota</taxon>
        <taxon>Flavobacteriia</taxon>
        <taxon>Flavobacteriales</taxon>
        <taxon>Flavobacteriaceae</taxon>
        <taxon>Avrilella</taxon>
    </lineage>
</organism>
<feature type="transmembrane region" description="Helical" evidence="19">
    <location>
        <begin position="130"/>
        <end position="150"/>
    </location>
</feature>
<keyword evidence="21" id="KW-1185">Reference proteome</keyword>
<evidence type="ECO:0000313" key="21">
    <source>
        <dbReference type="Proteomes" id="UP000231960"/>
    </source>
</evidence>
<feature type="transmembrane region" description="Helical" evidence="19">
    <location>
        <begin position="31"/>
        <end position="54"/>
    </location>
</feature>
<feature type="transmembrane region" description="Helical" evidence="19">
    <location>
        <begin position="6"/>
        <end position="24"/>
    </location>
</feature>
<evidence type="ECO:0000256" key="8">
    <source>
        <dbReference type="ARBA" id="ARBA00022475"/>
    </source>
</evidence>
<evidence type="ECO:0000256" key="1">
    <source>
        <dbReference type="ARBA" id="ARBA00001698"/>
    </source>
</evidence>
<proteinExistence type="inferred from homology"/>
<keyword evidence="9" id="KW-0444">Lipid biosynthesis</keyword>
<evidence type="ECO:0000313" key="20">
    <source>
        <dbReference type="EMBL" id="PJR04030.1"/>
    </source>
</evidence>
<dbReference type="Proteomes" id="UP000231960">
    <property type="component" value="Unassembled WGS sequence"/>
</dbReference>
<keyword evidence="12 18" id="KW-0548">Nucleotidyltransferase</keyword>
<keyword evidence="14" id="KW-0443">Lipid metabolism</keyword>
<evidence type="ECO:0000256" key="7">
    <source>
        <dbReference type="ARBA" id="ARBA00019373"/>
    </source>
</evidence>
<evidence type="ECO:0000256" key="19">
    <source>
        <dbReference type="SAM" id="Phobius"/>
    </source>
</evidence>
<gene>
    <name evidence="20" type="ORF">CDL10_05440</name>
</gene>
<name>A0A2M9R5A5_9FLAO</name>
<comment type="subcellular location">
    <subcellularLocation>
        <location evidence="2">Cell membrane</location>
        <topology evidence="2">Multi-pass membrane protein</topology>
    </subcellularLocation>
</comment>
<comment type="caution">
    <text evidence="20">The sequence shown here is derived from an EMBL/GenBank/DDBJ whole genome shotgun (WGS) entry which is preliminary data.</text>
</comment>
<feature type="transmembrane region" description="Helical" evidence="19">
    <location>
        <begin position="196"/>
        <end position="215"/>
    </location>
</feature>
<protein>
    <recommendedName>
        <fullName evidence="7 18">Phosphatidate cytidylyltransferase</fullName>
        <ecNumber evidence="6 18">2.7.7.41</ecNumber>
    </recommendedName>
</protein>
<keyword evidence="11 18" id="KW-0812">Transmembrane</keyword>
<dbReference type="Pfam" id="PF01148">
    <property type="entry name" value="CTP_transf_1"/>
    <property type="match status" value="1"/>
</dbReference>
<dbReference type="GO" id="GO:0016024">
    <property type="term" value="P:CDP-diacylglycerol biosynthetic process"/>
    <property type="evidence" value="ECO:0007669"/>
    <property type="project" value="UniProtKB-UniPathway"/>
</dbReference>
<evidence type="ECO:0000256" key="6">
    <source>
        <dbReference type="ARBA" id="ARBA00012487"/>
    </source>
</evidence>